<dbReference type="InterPro" id="IPR013094">
    <property type="entry name" value="AB_hydrolase_3"/>
</dbReference>
<evidence type="ECO:0000256" key="1">
    <source>
        <dbReference type="ARBA" id="ARBA00022801"/>
    </source>
</evidence>
<dbReference type="Pfam" id="PF07859">
    <property type="entry name" value="Abhydrolase_3"/>
    <property type="match status" value="1"/>
</dbReference>
<dbReference type="Proteomes" id="UP001146670">
    <property type="component" value="Unassembled WGS sequence"/>
</dbReference>
<dbReference type="InterPro" id="IPR050300">
    <property type="entry name" value="GDXG_lipolytic_enzyme"/>
</dbReference>
<evidence type="ECO:0000259" key="2">
    <source>
        <dbReference type="Pfam" id="PF07859"/>
    </source>
</evidence>
<evidence type="ECO:0000313" key="4">
    <source>
        <dbReference type="Proteomes" id="UP001146670"/>
    </source>
</evidence>
<dbReference type="GO" id="GO:0016787">
    <property type="term" value="F:hydrolase activity"/>
    <property type="evidence" value="ECO:0007669"/>
    <property type="project" value="UniProtKB-KW"/>
</dbReference>
<dbReference type="AlphaFoldDB" id="A0A9X3FPL4"/>
<protein>
    <submittedName>
        <fullName evidence="3">Alpha/beta hydrolase</fullName>
    </submittedName>
</protein>
<name>A0A9X3FPL4_9LACT</name>
<dbReference type="Gene3D" id="3.40.50.1820">
    <property type="entry name" value="alpha/beta hydrolase"/>
    <property type="match status" value="1"/>
</dbReference>
<sequence>MGEKHFTPAPLVNERYDEDLAMMRIRQRVMYDGRLEFVLKGLPDTKKTGRLDRHVLKSIKIHKDPAPLIHRLDNIIKREHFNPFLAIYRQAVGTTQNRDISQGRVTMQNQQLQTTFGLMNIRIYQPQRDYPGQLLPVVLYLHGGGFIGSTFNTIINTCRAIADKFQAVVVTFEYSLAPEKKFPAALRDSLAMVDWVYDQASRFYADPEKLAIMGDSSGASIAATTTIFDIEQGKRRIKQQLLLYPITNLSADKPEEIAWSWDKYDIKANKDPIHFVLKTFGMGMHYISQLYAGDYNRKDPLISPIFIDAKTASLMPATMLVTAEYDFLRIECEAYAQKIASQNVPVTLFRYRGLDHGFVDKVGYFSQSEDVLNEMAVRFRQRF</sequence>
<keyword evidence="1 3" id="KW-0378">Hydrolase</keyword>
<evidence type="ECO:0000313" key="3">
    <source>
        <dbReference type="EMBL" id="MCZ0726407.1"/>
    </source>
</evidence>
<dbReference type="RefSeq" id="WP_268752643.1">
    <property type="nucleotide sequence ID" value="NZ_JAPRFQ010000004.1"/>
</dbReference>
<gene>
    <name evidence="3" type="ORF">OW157_07545</name>
</gene>
<dbReference type="PANTHER" id="PTHR48081">
    <property type="entry name" value="AB HYDROLASE SUPERFAMILY PROTEIN C4A8.06C"/>
    <property type="match status" value="1"/>
</dbReference>
<reference evidence="3" key="1">
    <citation type="submission" date="2022-12" db="EMBL/GenBank/DDBJ databases">
        <title>Description and comparative metabolic analysis of Aerococcus sp. nov., isolated from the feces of a pig.</title>
        <authorList>
            <person name="Chang Y.-H."/>
        </authorList>
    </citation>
    <scope>NUCLEOTIDE SEQUENCE</scope>
    <source>
        <strain evidence="3">YH-aer222</strain>
    </source>
</reference>
<dbReference type="InterPro" id="IPR029058">
    <property type="entry name" value="AB_hydrolase_fold"/>
</dbReference>
<comment type="caution">
    <text evidence="3">The sequence shown here is derived from an EMBL/GenBank/DDBJ whole genome shotgun (WGS) entry which is preliminary data.</text>
</comment>
<dbReference type="SUPFAM" id="SSF53474">
    <property type="entry name" value="alpha/beta-Hydrolases"/>
    <property type="match status" value="1"/>
</dbReference>
<feature type="domain" description="Alpha/beta hydrolase fold-3" evidence="2">
    <location>
        <begin position="138"/>
        <end position="359"/>
    </location>
</feature>
<organism evidence="3 4">
    <name type="scientific">Aerococcus kribbianus</name>
    <dbReference type="NCBI Taxonomy" id="2999064"/>
    <lineage>
        <taxon>Bacteria</taxon>
        <taxon>Bacillati</taxon>
        <taxon>Bacillota</taxon>
        <taxon>Bacilli</taxon>
        <taxon>Lactobacillales</taxon>
        <taxon>Aerococcaceae</taxon>
        <taxon>Aerococcus</taxon>
    </lineage>
</organism>
<proteinExistence type="predicted"/>
<dbReference type="EMBL" id="JAPRFR010000004">
    <property type="protein sequence ID" value="MCZ0726407.1"/>
    <property type="molecule type" value="Genomic_DNA"/>
</dbReference>
<dbReference type="PANTHER" id="PTHR48081:SF8">
    <property type="entry name" value="ALPHA_BETA HYDROLASE FOLD-3 DOMAIN-CONTAINING PROTEIN-RELATED"/>
    <property type="match status" value="1"/>
</dbReference>
<accession>A0A9X3FPL4</accession>
<keyword evidence="4" id="KW-1185">Reference proteome</keyword>